<dbReference type="InterPro" id="IPR018976">
    <property type="entry name" value="Imelysin-like"/>
</dbReference>
<organism evidence="6 7">
    <name type="scientific">Marinobacter halodurans</name>
    <dbReference type="NCBI Taxonomy" id="2528979"/>
    <lineage>
        <taxon>Bacteria</taxon>
        <taxon>Pseudomonadati</taxon>
        <taxon>Pseudomonadota</taxon>
        <taxon>Gammaproteobacteria</taxon>
        <taxon>Pseudomonadales</taxon>
        <taxon>Marinobacteraceae</taxon>
        <taxon>Marinobacter</taxon>
    </lineage>
</organism>
<evidence type="ECO:0000256" key="3">
    <source>
        <dbReference type="SAM" id="MobiDB-lite"/>
    </source>
</evidence>
<feature type="signal peptide" evidence="4">
    <location>
        <begin position="1"/>
        <end position="20"/>
    </location>
</feature>
<evidence type="ECO:0000256" key="1">
    <source>
        <dbReference type="ARBA" id="ARBA00004196"/>
    </source>
</evidence>
<accession>A0ABY1ZM18</accession>
<evidence type="ECO:0000313" key="6">
    <source>
        <dbReference type="EMBL" id="TBW55883.1"/>
    </source>
</evidence>
<keyword evidence="2 4" id="KW-0732">Signal</keyword>
<protein>
    <recommendedName>
        <fullName evidence="5">Imelysin-like domain-containing protein</fullName>
    </recommendedName>
</protein>
<feature type="region of interest" description="Disordered" evidence="3">
    <location>
        <begin position="25"/>
        <end position="46"/>
    </location>
</feature>
<feature type="chain" id="PRO_5046839193" description="Imelysin-like domain-containing protein" evidence="4">
    <location>
        <begin position="21"/>
        <end position="377"/>
    </location>
</feature>
<name>A0ABY1ZM18_9GAMM</name>
<gene>
    <name evidence="6" type="ORF">EZI54_10600</name>
</gene>
<proteinExistence type="predicted"/>
<dbReference type="Pfam" id="PF09375">
    <property type="entry name" value="Peptidase_M75"/>
    <property type="match status" value="1"/>
</dbReference>
<evidence type="ECO:0000259" key="5">
    <source>
        <dbReference type="Pfam" id="PF09375"/>
    </source>
</evidence>
<dbReference type="RefSeq" id="WP_131481786.1">
    <property type="nucleotide sequence ID" value="NZ_SJDL01000014.1"/>
</dbReference>
<sequence length="377" mass="40691">MARMAGCGLALLLGTGMLIAGCSDKTPAEKDMETPPETAPAARIPQPLQDGVEQTTTSACNGASALNAAVATFLDNPGGDTLKKARQAWRQAHSDYRRLAFLYGLAGQAMPQKYNDRDPIDAHPLLPGYLDQVPGYPHSGLTYSEVPLTPDYLRKEHQSTDFYYLTQGFHPLESLLWPAGASSAEETLKRYRLPKKQSEETVNAPDRRHDLLRLIANALNRDVQTLCNTENTAYLVTGLVAIDGNPGRAAATLDKRLGATIGKRLDAWFRFPDGEDHNGMPVAHSPGAATDFSELAAIVRHQATAWNGILLAGVDSTETLRQQMQALAKRLDAIDPSRTPVDTDALEAARQALAQVRETLVSISLNAPAASSEEAGQ</sequence>
<dbReference type="InterPro" id="IPR038352">
    <property type="entry name" value="Imelysin_sf"/>
</dbReference>
<feature type="domain" description="Imelysin-like" evidence="5">
    <location>
        <begin position="61"/>
        <end position="358"/>
    </location>
</feature>
<reference evidence="6 7" key="1">
    <citation type="submission" date="2019-02" db="EMBL/GenBank/DDBJ databases">
        <title>Marinobacter halodurans sp. nov., a marine bacterium isolated from sea tidal flat.</title>
        <authorList>
            <person name="Yoo Y."/>
            <person name="Lee D.W."/>
            <person name="Kim B.S."/>
            <person name="Kim J.-J."/>
        </authorList>
    </citation>
    <scope>NUCLEOTIDE SEQUENCE [LARGE SCALE GENOMIC DNA]</scope>
    <source>
        <strain evidence="6 7">YJ-S3-2</strain>
    </source>
</reference>
<dbReference type="Proteomes" id="UP000313645">
    <property type="component" value="Unassembled WGS sequence"/>
</dbReference>
<dbReference type="EMBL" id="SJDL01000014">
    <property type="protein sequence ID" value="TBW55883.1"/>
    <property type="molecule type" value="Genomic_DNA"/>
</dbReference>
<evidence type="ECO:0000256" key="2">
    <source>
        <dbReference type="ARBA" id="ARBA00022729"/>
    </source>
</evidence>
<evidence type="ECO:0000313" key="7">
    <source>
        <dbReference type="Proteomes" id="UP000313645"/>
    </source>
</evidence>
<evidence type="ECO:0000256" key="4">
    <source>
        <dbReference type="SAM" id="SignalP"/>
    </source>
</evidence>
<keyword evidence="7" id="KW-1185">Reference proteome</keyword>
<comment type="subcellular location">
    <subcellularLocation>
        <location evidence="1">Cell envelope</location>
    </subcellularLocation>
</comment>
<dbReference type="Gene3D" id="1.20.1420.20">
    <property type="entry name" value="M75 peptidase, HXXE motif"/>
    <property type="match status" value="1"/>
</dbReference>
<comment type="caution">
    <text evidence="6">The sequence shown here is derived from an EMBL/GenBank/DDBJ whole genome shotgun (WGS) entry which is preliminary data.</text>
</comment>
<dbReference type="PROSITE" id="PS51257">
    <property type="entry name" value="PROKAR_LIPOPROTEIN"/>
    <property type="match status" value="1"/>
</dbReference>